<proteinExistence type="predicted"/>
<feature type="coiled-coil region" evidence="7">
    <location>
        <begin position="16"/>
        <end position="95"/>
    </location>
</feature>
<dbReference type="Pfam" id="PF00072">
    <property type="entry name" value="Response_reg"/>
    <property type="match status" value="1"/>
</dbReference>
<dbReference type="InterPro" id="IPR003594">
    <property type="entry name" value="HATPase_dom"/>
</dbReference>
<dbReference type="InterPro" id="IPR004358">
    <property type="entry name" value="Sig_transdc_His_kin-like_C"/>
</dbReference>
<evidence type="ECO:0000256" key="1">
    <source>
        <dbReference type="ARBA" id="ARBA00000085"/>
    </source>
</evidence>
<dbReference type="PROSITE" id="PS50109">
    <property type="entry name" value="HIS_KIN"/>
    <property type="match status" value="1"/>
</dbReference>
<dbReference type="CDD" id="cd00082">
    <property type="entry name" value="HisKA"/>
    <property type="match status" value="1"/>
</dbReference>
<dbReference type="PRINTS" id="PR00344">
    <property type="entry name" value="BCTRLSENSOR"/>
</dbReference>
<feature type="domain" description="Response regulatory" evidence="9">
    <location>
        <begin position="339"/>
        <end position="456"/>
    </location>
</feature>
<dbReference type="InterPro" id="IPR005467">
    <property type="entry name" value="His_kinase_dom"/>
</dbReference>
<dbReference type="PROSITE" id="PS50110">
    <property type="entry name" value="RESPONSE_REGULATORY"/>
    <property type="match status" value="1"/>
</dbReference>
<dbReference type="CDD" id="cd00156">
    <property type="entry name" value="REC"/>
    <property type="match status" value="1"/>
</dbReference>
<evidence type="ECO:0000256" key="6">
    <source>
        <dbReference type="PROSITE-ProRule" id="PRU00169"/>
    </source>
</evidence>
<dbReference type="InterPro" id="IPR036097">
    <property type="entry name" value="HisK_dim/P_sf"/>
</dbReference>
<dbReference type="SMART" id="SM00387">
    <property type="entry name" value="HATPase_c"/>
    <property type="match status" value="1"/>
</dbReference>
<dbReference type="InterPro" id="IPR001789">
    <property type="entry name" value="Sig_transdc_resp-reg_receiver"/>
</dbReference>
<dbReference type="SMART" id="SM00448">
    <property type="entry name" value="REC"/>
    <property type="match status" value="1"/>
</dbReference>
<dbReference type="Pfam" id="PF00512">
    <property type="entry name" value="HisKA"/>
    <property type="match status" value="1"/>
</dbReference>
<dbReference type="EC" id="2.7.13.3" evidence="2"/>
<dbReference type="SUPFAM" id="SSF52172">
    <property type="entry name" value="CheY-like"/>
    <property type="match status" value="1"/>
</dbReference>
<dbReference type="Gene3D" id="3.40.50.2300">
    <property type="match status" value="1"/>
</dbReference>
<dbReference type="InterPro" id="IPR036890">
    <property type="entry name" value="HATPase_C_sf"/>
</dbReference>
<dbReference type="RefSeq" id="WP_133220359.1">
    <property type="nucleotide sequence ID" value="NZ_NRSG01000107.1"/>
</dbReference>
<comment type="catalytic activity">
    <reaction evidence="1">
        <text>ATP + protein L-histidine = ADP + protein N-phospho-L-histidine.</text>
        <dbReference type="EC" id="2.7.13.3"/>
    </reaction>
</comment>
<dbReference type="Pfam" id="PF02518">
    <property type="entry name" value="HATPase_c"/>
    <property type="match status" value="1"/>
</dbReference>
<reference evidence="10 11" key="1">
    <citation type="journal article" date="2020" name="Microorganisms">
        <title>Osmotic Adaptation and Compatible Solute Biosynthesis of Phototrophic Bacteria as Revealed from Genome Analyses.</title>
        <authorList>
            <person name="Imhoff J.F."/>
            <person name="Rahn T."/>
            <person name="Kunzel S."/>
            <person name="Keller A."/>
            <person name="Neulinger S.C."/>
        </authorList>
    </citation>
    <scope>NUCLEOTIDE SEQUENCE [LARGE SCALE GENOMIC DNA]</scope>
    <source>
        <strain evidence="10 11">DSM 15382</strain>
    </source>
</reference>
<dbReference type="Gene3D" id="3.30.565.10">
    <property type="entry name" value="Histidine kinase-like ATPase, C-terminal domain"/>
    <property type="match status" value="1"/>
</dbReference>
<evidence type="ECO:0000256" key="7">
    <source>
        <dbReference type="SAM" id="Coils"/>
    </source>
</evidence>
<evidence type="ECO:0000313" key="10">
    <source>
        <dbReference type="EMBL" id="MBK1659540.1"/>
    </source>
</evidence>
<dbReference type="PANTHER" id="PTHR43047:SF9">
    <property type="entry name" value="HISTIDINE KINASE"/>
    <property type="match status" value="1"/>
</dbReference>
<dbReference type="CDD" id="cd00075">
    <property type="entry name" value="HATPase"/>
    <property type="match status" value="1"/>
</dbReference>
<comment type="caution">
    <text evidence="10">The sequence shown here is derived from an EMBL/GenBank/DDBJ whole genome shotgun (WGS) entry which is preliminary data.</text>
</comment>
<sequence>MPQTPGPGPGPRKESRRALEQRVAKLERINAVLIERVERSIDRQGNAFSLFQTAIGLEAQVRSRTQELTEALRSLERTNAALAAAKEEAERANLSKTRFLAAASHDLLQPLNAARLFMSTLVDLQAEAEARRVAVRVERSLQTIEDLIRALLDISKLDAGLVRPTMQEFALDGCFGALEATFRPAAERKGLRFRVRPTPVLIRSDPVMLQRILQNLLSNAVRYTRRGGVHMGARRTGTECIIQVADTGIGIPEREHELIFEEFHRGALTEEEDVALGLGLAIVRRQLRTLGHRLEFRSRVGLGSVFRLRLPLVARRAPAPETALGHGAVPAAGGIAGTLAVLVENDEATLVAMAQLLDRWDCHVLPVRSLAELRRLAPRLERRPDIVVTDYHLDDGENGLDLIARLRRDFGSALPAILVSADHSSAVADAARAAGCELLRKPVRPAALRALMLHLVAEPVG</sequence>
<dbReference type="InterPro" id="IPR003661">
    <property type="entry name" value="HisK_dim/P_dom"/>
</dbReference>
<evidence type="ECO:0000256" key="2">
    <source>
        <dbReference type="ARBA" id="ARBA00012438"/>
    </source>
</evidence>
<keyword evidence="4" id="KW-0808">Transferase</keyword>
<dbReference type="GO" id="GO:0016301">
    <property type="term" value="F:kinase activity"/>
    <property type="evidence" value="ECO:0007669"/>
    <property type="project" value="UniProtKB-KW"/>
</dbReference>
<dbReference type="SUPFAM" id="SSF47384">
    <property type="entry name" value="Homodimeric domain of signal transducing histidine kinase"/>
    <property type="match status" value="1"/>
</dbReference>
<evidence type="ECO:0000259" key="9">
    <source>
        <dbReference type="PROSITE" id="PS50110"/>
    </source>
</evidence>
<gene>
    <name evidence="10" type="ORF">CKO45_14980</name>
</gene>
<accession>A0ABS1CYY9</accession>
<evidence type="ECO:0000256" key="3">
    <source>
        <dbReference type="ARBA" id="ARBA00022553"/>
    </source>
</evidence>
<dbReference type="Proteomes" id="UP000697995">
    <property type="component" value="Unassembled WGS sequence"/>
</dbReference>
<keyword evidence="11" id="KW-1185">Reference proteome</keyword>
<evidence type="ECO:0000256" key="4">
    <source>
        <dbReference type="ARBA" id="ARBA00022679"/>
    </source>
</evidence>
<protein>
    <recommendedName>
        <fullName evidence="2">histidine kinase</fullName>
        <ecNumber evidence="2">2.7.13.3</ecNumber>
    </recommendedName>
</protein>
<feature type="modified residue" description="4-aspartylphosphate" evidence="6">
    <location>
        <position position="390"/>
    </location>
</feature>
<name>A0ABS1CYY9_9PROT</name>
<dbReference type="PANTHER" id="PTHR43047">
    <property type="entry name" value="TWO-COMPONENT HISTIDINE PROTEIN KINASE"/>
    <property type="match status" value="1"/>
</dbReference>
<dbReference type="SUPFAM" id="SSF55874">
    <property type="entry name" value="ATPase domain of HSP90 chaperone/DNA topoisomerase II/histidine kinase"/>
    <property type="match status" value="1"/>
</dbReference>
<dbReference type="Gene3D" id="1.10.287.130">
    <property type="match status" value="1"/>
</dbReference>
<keyword evidence="5 10" id="KW-0418">Kinase</keyword>
<evidence type="ECO:0000256" key="5">
    <source>
        <dbReference type="ARBA" id="ARBA00022777"/>
    </source>
</evidence>
<evidence type="ECO:0000259" key="8">
    <source>
        <dbReference type="PROSITE" id="PS50109"/>
    </source>
</evidence>
<organism evidence="10 11">
    <name type="scientific">Paracraurococcus ruber</name>
    <dbReference type="NCBI Taxonomy" id="77675"/>
    <lineage>
        <taxon>Bacteria</taxon>
        <taxon>Pseudomonadati</taxon>
        <taxon>Pseudomonadota</taxon>
        <taxon>Alphaproteobacteria</taxon>
        <taxon>Acetobacterales</taxon>
        <taxon>Roseomonadaceae</taxon>
        <taxon>Paracraurococcus</taxon>
    </lineage>
</organism>
<evidence type="ECO:0000313" key="11">
    <source>
        <dbReference type="Proteomes" id="UP000697995"/>
    </source>
</evidence>
<keyword evidence="3 6" id="KW-0597">Phosphoprotein</keyword>
<keyword evidence="7" id="KW-0175">Coiled coil</keyword>
<dbReference type="InterPro" id="IPR011006">
    <property type="entry name" value="CheY-like_superfamily"/>
</dbReference>
<dbReference type="NCBIfam" id="NF041832">
    <property type="entry name" value="near_NosP_CTERM"/>
    <property type="match status" value="1"/>
</dbReference>
<feature type="domain" description="Histidine kinase" evidence="8">
    <location>
        <begin position="102"/>
        <end position="314"/>
    </location>
</feature>
<dbReference type="EMBL" id="NRSG01000107">
    <property type="protein sequence ID" value="MBK1659540.1"/>
    <property type="molecule type" value="Genomic_DNA"/>
</dbReference>
<dbReference type="SMART" id="SM00388">
    <property type="entry name" value="HisKA"/>
    <property type="match status" value="1"/>
</dbReference>